<protein>
    <recommendedName>
        <fullName evidence="3">C2H2-type domain-containing protein</fullName>
    </recommendedName>
</protein>
<name>A0A0C2XAG1_AMAMK</name>
<gene>
    <name evidence="4" type="ORF">M378DRAFT_161820</name>
</gene>
<evidence type="ECO:0000259" key="3">
    <source>
        <dbReference type="PROSITE" id="PS50157"/>
    </source>
</evidence>
<dbReference type="HOGENOM" id="CLU_1266593_0_0_1"/>
<accession>A0A0C2XAG1</accession>
<dbReference type="PROSITE" id="PS50157">
    <property type="entry name" value="ZINC_FINGER_C2H2_2"/>
    <property type="match status" value="1"/>
</dbReference>
<evidence type="ECO:0000256" key="1">
    <source>
        <dbReference type="PROSITE-ProRule" id="PRU00042"/>
    </source>
</evidence>
<dbReference type="GO" id="GO:0008270">
    <property type="term" value="F:zinc ion binding"/>
    <property type="evidence" value="ECO:0007669"/>
    <property type="project" value="UniProtKB-KW"/>
</dbReference>
<dbReference type="Gene3D" id="3.30.160.60">
    <property type="entry name" value="Classic Zinc Finger"/>
    <property type="match status" value="1"/>
</dbReference>
<dbReference type="InterPro" id="IPR036236">
    <property type="entry name" value="Znf_C2H2_sf"/>
</dbReference>
<proteinExistence type="predicted"/>
<dbReference type="InterPro" id="IPR013087">
    <property type="entry name" value="Znf_C2H2_type"/>
</dbReference>
<evidence type="ECO:0000256" key="2">
    <source>
        <dbReference type="SAM" id="MobiDB-lite"/>
    </source>
</evidence>
<feature type="region of interest" description="Disordered" evidence="2">
    <location>
        <begin position="43"/>
        <end position="72"/>
    </location>
</feature>
<keyword evidence="1" id="KW-0479">Metal-binding</keyword>
<dbReference type="STRING" id="946122.A0A0C2XAG1"/>
<evidence type="ECO:0000313" key="4">
    <source>
        <dbReference type="EMBL" id="KIL65803.1"/>
    </source>
</evidence>
<organism evidence="4 5">
    <name type="scientific">Amanita muscaria (strain Koide BX008)</name>
    <dbReference type="NCBI Taxonomy" id="946122"/>
    <lineage>
        <taxon>Eukaryota</taxon>
        <taxon>Fungi</taxon>
        <taxon>Dikarya</taxon>
        <taxon>Basidiomycota</taxon>
        <taxon>Agaricomycotina</taxon>
        <taxon>Agaricomycetes</taxon>
        <taxon>Agaricomycetidae</taxon>
        <taxon>Agaricales</taxon>
        <taxon>Pluteineae</taxon>
        <taxon>Amanitaceae</taxon>
        <taxon>Amanita</taxon>
    </lineage>
</organism>
<dbReference type="AlphaFoldDB" id="A0A0C2XAG1"/>
<dbReference type="EMBL" id="KN818240">
    <property type="protein sequence ID" value="KIL65803.1"/>
    <property type="molecule type" value="Genomic_DNA"/>
</dbReference>
<dbReference type="OrthoDB" id="3437960at2759"/>
<dbReference type="Proteomes" id="UP000054549">
    <property type="component" value="Unassembled WGS sequence"/>
</dbReference>
<dbReference type="InParanoid" id="A0A0C2XAG1"/>
<reference evidence="4 5" key="1">
    <citation type="submission" date="2014-04" db="EMBL/GenBank/DDBJ databases">
        <title>Evolutionary Origins and Diversification of the Mycorrhizal Mutualists.</title>
        <authorList>
            <consortium name="DOE Joint Genome Institute"/>
            <consortium name="Mycorrhizal Genomics Consortium"/>
            <person name="Kohler A."/>
            <person name="Kuo A."/>
            <person name="Nagy L.G."/>
            <person name="Floudas D."/>
            <person name="Copeland A."/>
            <person name="Barry K.W."/>
            <person name="Cichocki N."/>
            <person name="Veneault-Fourrey C."/>
            <person name="LaButti K."/>
            <person name="Lindquist E.A."/>
            <person name="Lipzen A."/>
            <person name="Lundell T."/>
            <person name="Morin E."/>
            <person name="Murat C."/>
            <person name="Riley R."/>
            <person name="Ohm R."/>
            <person name="Sun H."/>
            <person name="Tunlid A."/>
            <person name="Henrissat B."/>
            <person name="Grigoriev I.V."/>
            <person name="Hibbett D.S."/>
            <person name="Martin F."/>
        </authorList>
    </citation>
    <scope>NUCLEOTIDE SEQUENCE [LARGE SCALE GENOMIC DNA]</scope>
    <source>
        <strain evidence="4 5">Koide BX008</strain>
    </source>
</reference>
<keyword evidence="1" id="KW-0863">Zinc-finger</keyword>
<evidence type="ECO:0000313" key="5">
    <source>
        <dbReference type="Proteomes" id="UP000054549"/>
    </source>
</evidence>
<sequence>MSAPCPIGPDPVIGAADPWYLASNGRFNLDFADNAAPSHSSFPALWSGVQQPEPHGARDFSTHGTSQGDSQAYGASPSFFHLTHSSGHTDCSPVTPLSSTFTSADSFSSSSPSLSSTLSVDLDTMEEESEPPVPGAVKSVVGSQKIAAAAYKRRSRTVKFICPYHENGCEAEFTARHNLEYHINSHMGRKPYKCKKGCPYAAPSPATVRRHEKACPGK</sequence>
<feature type="domain" description="C2H2-type" evidence="3">
    <location>
        <begin position="160"/>
        <end position="191"/>
    </location>
</feature>
<keyword evidence="5" id="KW-1185">Reference proteome</keyword>
<dbReference type="SUPFAM" id="SSF57667">
    <property type="entry name" value="beta-beta-alpha zinc fingers"/>
    <property type="match status" value="1"/>
</dbReference>
<keyword evidence="1" id="KW-0862">Zinc</keyword>
<feature type="compositionally biased region" description="Low complexity" evidence="2">
    <location>
        <begin position="102"/>
        <end position="122"/>
    </location>
</feature>
<feature type="region of interest" description="Disordered" evidence="2">
    <location>
        <begin position="102"/>
        <end position="137"/>
    </location>
</feature>